<dbReference type="InterPro" id="IPR005135">
    <property type="entry name" value="Endo/exonuclease/phosphatase"/>
</dbReference>
<comment type="caution">
    <text evidence="12">The sequence shown here is derived from an EMBL/GenBank/DDBJ whole genome shotgun (WGS) entry which is preliminary data.</text>
</comment>
<feature type="active site" description="Proton acceptor" evidence="7">
    <location>
        <position position="222"/>
    </location>
</feature>
<proteinExistence type="inferred from homology"/>
<keyword evidence="13" id="KW-1185">Reference proteome</keyword>
<protein>
    <recommendedName>
        <fullName evidence="3">exodeoxyribonuclease III</fullName>
        <ecNumber evidence="3">3.1.11.2</ecNumber>
    </recommendedName>
</protein>
<dbReference type="AlphaFoldDB" id="A0A3M6UN01"/>
<feature type="binding site" evidence="8">
    <location>
        <position position="133"/>
    </location>
    <ligand>
        <name>Mg(2+)</name>
        <dbReference type="ChEBI" id="CHEBI:18420"/>
        <label>1</label>
    </ligand>
</feature>
<feature type="active site" evidence="7">
    <location>
        <position position="103"/>
    </location>
</feature>
<dbReference type="GO" id="GO:0046872">
    <property type="term" value="F:metal ion binding"/>
    <property type="evidence" value="ECO:0007669"/>
    <property type="project" value="UniProtKB-KW"/>
</dbReference>
<evidence type="ECO:0000256" key="3">
    <source>
        <dbReference type="ARBA" id="ARBA00012115"/>
    </source>
</evidence>
<sequence>MSRLETPSGKSPSFTSMERGRKSGVPILQGEETHCLSAAECSSWFFSSGFSAVGSSGSSHSCGCIVLFRPSLSLVNSWCDVSGRYLQVEFSFFGKSFRVVCVYAPNRNPARDQFFDELHSRIDPSIPTVLCGDFNEVFDRSLDRAGGGLSTSSRDSSSSLKFLFDDCCVIDIWRYLHPSSSGFTWTRWDGSLASRIDLFGVPFSWVSSVSSCNTVPCPFSDHCGVCLSLSIPDAVPPGPGFWKLNTSVLNDPSAKVDLGSSSCLGPYHSALAELAALDSQAARGAQVRSRAKEGESSSAYFLRLERKHGSDRWISALRDRDGSIVSSPLDLCVSLSSFYSDLFSASSVDPRVQADLLGNLSSSLSGGQSSLCEGHLTVDEVLSALRGMARRKAPGLDGLPMEFYLKFWPSVSARNPKISSLSPSQFPCRIPETRAEEEQMKRQADQATKNEVFQIQEQAKLVFGYKQQGNQKEKKDGQAIDGEAVSAGLQKELKGLESLEY</sequence>
<accession>A0A3M6UN01</accession>
<keyword evidence="8" id="KW-0464">Manganese</keyword>
<dbReference type="EC" id="3.1.11.2" evidence="3"/>
<evidence type="ECO:0000256" key="2">
    <source>
        <dbReference type="ARBA" id="ARBA00007092"/>
    </source>
</evidence>
<organism evidence="12 13">
    <name type="scientific">Pocillopora damicornis</name>
    <name type="common">Cauliflower coral</name>
    <name type="synonym">Millepora damicornis</name>
    <dbReference type="NCBI Taxonomy" id="46731"/>
    <lineage>
        <taxon>Eukaryota</taxon>
        <taxon>Metazoa</taxon>
        <taxon>Cnidaria</taxon>
        <taxon>Anthozoa</taxon>
        <taxon>Hexacorallia</taxon>
        <taxon>Scleractinia</taxon>
        <taxon>Astrocoeniina</taxon>
        <taxon>Pocilloporidae</taxon>
        <taxon>Pocillopora</taxon>
    </lineage>
</organism>
<keyword evidence="6 8" id="KW-0460">Magnesium</keyword>
<evidence type="ECO:0000256" key="9">
    <source>
        <dbReference type="PIRSR" id="PIRSR604808-3"/>
    </source>
</evidence>
<evidence type="ECO:0000256" key="8">
    <source>
        <dbReference type="PIRSR" id="PIRSR604808-2"/>
    </source>
</evidence>
<comment type="catalytic activity">
    <reaction evidence="1">
        <text>Exonucleolytic cleavage in the 3'- to 5'-direction to yield nucleoside 5'-phosphates.</text>
        <dbReference type="EC" id="3.1.11.2"/>
    </reaction>
</comment>
<dbReference type="SUPFAM" id="SSF56219">
    <property type="entry name" value="DNase I-like"/>
    <property type="match status" value="1"/>
</dbReference>
<reference evidence="12 13" key="1">
    <citation type="journal article" date="2018" name="Sci. Rep.">
        <title>Comparative analysis of the Pocillopora damicornis genome highlights role of immune system in coral evolution.</title>
        <authorList>
            <person name="Cunning R."/>
            <person name="Bay R.A."/>
            <person name="Gillette P."/>
            <person name="Baker A.C."/>
            <person name="Traylor-Knowles N."/>
        </authorList>
    </citation>
    <scope>NUCLEOTIDE SEQUENCE [LARGE SCALE GENOMIC DNA]</scope>
    <source>
        <strain evidence="12">RSMAS</strain>
        <tissue evidence="12">Whole animal</tissue>
    </source>
</reference>
<dbReference type="Proteomes" id="UP000275408">
    <property type="component" value="Unassembled WGS sequence"/>
</dbReference>
<evidence type="ECO:0000256" key="7">
    <source>
        <dbReference type="PIRSR" id="PIRSR604808-1"/>
    </source>
</evidence>
<name>A0A3M6UN01_POCDA</name>
<dbReference type="Gene3D" id="3.60.10.10">
    <property type="entry name" value="Endonuclease/exonuclease/phosphatase"/>
    <property type="match status" value="1"/>
</dbReference>
<keyword evidence="5" id="KW-0378">Hydrolase</keyword>
<dbReference type="GO" id="GO:0005634">
    <property type="term" value="C:nucleus"/>
    <property type="evidence" value="ECO:0007669"/>
    <property type="project" value="TreeGrafter"/>
</dbReference>
<feature type="domain" description="Endonuclease/exonuclease/phosphatase" evidence="11">
    <location>
        <begin position="50"/>
        <end position="222"/>
    </location>
</feature>
<evidence type="ECO:0000313" key="13">
    <source>
        <dbReference type="Proteomes" id="UP000275408"/>
    </source>
</evidence>
<evidence type="ECO:0000256" key="6">
    <source>
        <dbReference type="ARBA" id="ARBA00022842"/>
    </source>
</evidence>
<evidence type="ECO:0000256" key="10">
    <source>
        <dbReference type="SAM" id="MobiDB-lite"/>
    </source>
</evidence>
<keyword evidence="4 8" id="KW-0479">Metal-binding</keyword>
<comment type="similarity">
    <text evidence="2">Belongs to the DNA repair enzymes AP/ExoA family.</text>
</comment>
<dbReference type="Pfam" id="PF03372">
    <property type="entry name" value="Exo_endo_phos"/>
    <property type="match status" value="1"/>
</dbReference>
<dbReference type="InterPro" id="IPR036691">
    <property type="entry name" value="Endo/exonu/phosph_ase_sf"/>
</dbReference>
<gene>
    <name evidence="12" type="ORF">pdam_00020791</name>
</gene>
<dbReference type="GO" id="GO:0006284">
    <property type="term" value="P:base-excision repair"/>
    <property type="evidence" value="ECO:0007669"/>
    <property type="project" value="TreeGrafter"/>
</dbReference>
<evidence type="ECO:0000256" key="1">
    <source>
        <dbReference type="ARBA" id="ARBA00000493"/>
    </source>
</evidence>
<evidence type="ECO:0000256" key="5">
    <source>
        <dbReference type="ARBA" id="ARBA00022801"/>
    </source>
</evidence>
<dbReference type="PANTHER" id="PTHR22748">
    <property type="entry name" value="AP ENDONUCLEASE"/>
    <property type="match status" value="1"/>
</dbReference>
<feature type="binding site" evidence="8">
    <location>
        <position position="221"/>
    </location>
    <ligand>
        <name>Mg(2+)</name>
        <dbReference type="ChEBI" id="CHEBI:18420"/>
        <label>1</label>
    </ligand>
</feature>
<dbReference type="GO" id="GO:0008311">
    <property type="term" value="F:double-stranded DNA 3'-5' DNA exonuclease activity"/>
    <property type="evidence" value="ECO:0007669"/>
    <property type="project" value="UniProtKB-EC"/>
</dbReference>
<feature type="active site" description="Proton donor/acceptor" evidence="7">
    <location>
        <position position="133"/>
    </location>
</feature>
<dbReference type="GO" id="GO:0008081">
    <property type="term" value="F:phosphoric diester hydrolase activity"/>
    <property type="evidence" value="ECO:0007669"/>
    <property type="project" value="TreeGrafter"/>
</dbReference>
<dbReference type="GO" id="GO:0003906">
    <property type="term" value="F:DNA-(apurinic or apyrimidinic site) endonuclease activity"/>
    <property type="evidence" value="ECO:0007669"/>
    <property type="project" value="TreeGrafter"/>
</dbReference>
<feature type="site" description="Transition state stabilizer" evidence="9">
    <location>
        <position position="135"/>
    </location>
</feature>
<dbReference type="PANTHER" id="PTHR22748:SF26">
    <property type="entry name" value="ENDONUCLEASE_EXONUCLEASE_PHOSPHATASE DOMAIN-CONTAINING PROTEIN"/>
    <property type="match status" value="1"/>
</dbReference>
<feature type="site" description="Important for catalytic activity" evidence="9">
    <location>
        <position position="197"/>
    </location>
</feature>
<feature type="site" description="Interaction with DNA substrate" evidence="9">
    <location>
        <position position="222"/>
    </location>
</feature>
<comment type="cofactor">
    <cofactor evidence="8">
        <name>Mg(2+)</name>
        <dbReference type="ChEBI" id="CHEBI:18420"/>
    </cofactor>
    <cofactor evidence="8">
        <name>Mn(2+)</name>
        <dbReference type="ChEBI" id="CHEBI:29035"/>
    </cofactor>
    <text evidence="8">Probably binds two magnesium or manganese ions per subunit.</text>
</comment>
<feature type="binding site" evidence="8">
    <location>
        <position position="135"/>
    </location>
    <ligand>
        <name>Mg(2+)</name>
        <dbReference type="ChEBI" id="CHEBI:18420"/>
        <label>1</label>
    </ligand>
</feature>
<evidence type="ECO:0000313" key="12">
    <source>
        <dbReference type="EMBL" id="RMX55001.1"/>
    </source>
</evidence>
<dbReference type="EMBL" id="RCHS01001140">
    <property type="protein sequence ID" value="RMX55001.1"/>
    <property type="molecule type" value="Genomic_DNA"/>
</dbReference>
<dbReference type="InterPro" id="IPR004808">
    <property type="entry name" value="AP_endonuc_1"/>
</dbReference>
<feature type="region of interest" description="Disordered" evidence="10">
    <location>
        <begin position="1"/>
        <end position="20"/>
    </location>
</feature>
<evidence type="ECO:0000259" key="11">
    <source>
        <dbReference type="Pfam" id="PF03372"/>
    </source>
</evidence>
<evidence type="ECO:0000256" key="4">
    <source>
        <dbReference type="ARBA" id="ARBA00022723"/>
    </source>
</evidence>
<feature type="binding site" evidence="8">
    <location>
        <position position="222"/>
    </location>
    <ligand>
        <name>Mg(2+)</name>
        <dbReference type="ChEBI" id="CHEBI:18420"/>
        <label>1</label>
    </ligand>
</feature>